<dbReference type="InterPro" id="IPR002811">
    <property type="entry name" value="Asp_DH"/>
</dbReference>
<dbReference type="Gene3D" id="3.30.360.10">
    <property type="entry name" value="Dihydrodipicolinate Reductase, domain 2"/>
    <property type="match status" value="1"/>
</dbReference>
<accession>A0A9J6E7E2</accession>
<proteinExistence type="inferred from homology"/>
<evidence type="ECO:0000259" key="3">
    <source>
        <dbReference type="Pfam" id="PF01958"/>
    </source>
</evidence>
<evidence type="ECO:0000313" key="5">
    <source>
        <dbReference type="EMBL" id="KAH8030246.1"/>
    </source>
</evidence>
<dbReference type="GO" id="GO:0050661">
    <property type="term" value="F:NADP binding"/>
    <property type="evidence" value="ECO:0007669"/>
    <property type="project" value="InterPro"/>
</dbReference>
<evidence type="ECO:0000256" key="1">
    <source>
        <dbReference type="ARBA" id="ARBA00008331"/>
    </source>
</evidence>
<dbReference type="Proteomes" id="UP000821866">
    <property type="component" value="Chromosome 3"/>
</dbReference>
<dbReference type="EMBL" id="JABSTU010000005">
    <property type="protein sequence ID" value="KAH8030246.1"/>
    <property type="molecule type" value="Genomic_DNA"/>
</dbReference>
<protein>
    <recommendedName>
        <fullName evidence="2">Aspartate dehydrogenase domain-containing protein</fullName>
    </recommendedName>
</protein>
<evidence type="ECO:0000313" key="6">
    <source>
        <dbReference type="Proteomes" id="UP000821866"/>
    </source>
</evidence>
<evidence type="ECO:0000256" key="2">
    <source>
        <dbReference type="ARBA" id="ARBA00020169"/>
    </source>
</evidence>
<dbReference type="PANTHER" id="PTHR31873">
    <property type="entry name" value="L-ASPARTATE DEHYDROGENASE-RELATED"/>
    <property type="match status" value="1"/>
</dbReference>
<dbReference type="Pfam" id="PF03447">
    <property type="entry name" value="NAD_binding_3"/>
    <property type="match status" value="1"/>
</dbReference>
<dbReference type="AlphaFoldDB" id="A0A9J6E7E2"/>
<reference evidence="5" key="1">
    <citation type="journal article" date="2020" name="Cell">
        <title>Large-Scale Comparative Analyses of Tick Genomes Elucidate Their Genetic Diversity and Vector Capacities.</title>
        <authorList>
            <consortium name="Tick Genome and Microbiome Consortium (TIGMIC)"/>
            <person name="Jia N."/>
            <person name="Wang J."/>
            <person name="Shi W."/>
            <person name="Du L."/>
            <person name="Sun Y."/>
            <person name="Zhan W."/>
            <person name="Jiang J.F."/>
            <person name="Wang Q."/>
            <person name="Zhang B."/>
            <person name="Ji P."/>
            <person name="Bell-Sakyi L."/>
            <person name="Cui X.M."/>
            <person name="Yuan T.T."/>
            <person name="Jiang B.G."/>
            <person name="Yang W.F."/>
            <person name="Lam T.T."/>
            <person name="Chang Q.C."/>
            <person name="Ding S.J."/>
            <person name="Wang X.J."/>
            <person name="Zhu J.G."/>
            <person name="Ruan X.D."/>
            <person name="Zhao L."/>
            <person name="Wei J.T."/>
            <person name="Ye R.Z."/>
            <person name="Que T.C."/>
            <person name="Du C.H."/>
            <person name="Zhou Y.H."/>
            <person name="Cheng J.X."/>
            <person name="Dai P.F."/>
            <person name="Guo W.B."/>
            <person name="Han X.H."/>
            <person name="Huang E.J."/>
            <person name="Li L.F."/>
            <person name="Wei W."/>
            <person name="Gao Y.C."/>
            <person name="Liu J.Z."/>
            <person name="Shao H.Z."/>
            <person name="Wang X."/>
            <person name="Wang C.C."/>
            <person name="Yang T.C."/>
            <person name="Huo Q.B."/>
            <person name="Li W."/>
            <person name="Chen H.Y."/>
            <person name="Chen S.E."/>
            <person name="Zhou L.G."/>
            <person name="Ni X.B."/>
            <person name="Tian J.H."/>
            <person name="Sheng Y."/>
            <person name="Liu T."/>
            <person name="Pan Y.S."/>
            <person name="Xia L.Y."/>
            <person name="Li J."/>
            <person name="Zhao F."/>
            <person name="Cao W.C."/>
        </authorList>
    </citation>
    <scope>NUCLEOTIDE SEQUENCE</scope>
    <source>
        <strain evidence="5">Rmic-2018</strain>
    </source>
</reference>
<dbReference type="GO" id="GO:0033735">
    <property type="term" value="F:aspartate dehydrogenase [NAD(P)+] activity"/>
    <property type="evidence" value="ECO:0007669"/>
    <property type="project" value="InterPro"/>
</dbReference>
<dbReference type="InterPro" id="IPR036291">
    <property type="entry name" value="NAD(P)-bd_dom_sf"/>
</dbReference>
<dbReference type="Pfam" id="PF01958">
    <property type="entry name" value="Asp_DH_C"/>
    <property type="match status" value="1"/>
</dbReference>
<reference evidence="5" key="2">
    <citation type="submission" date="2021-09" db="EMBL/GenBank/DDBJ databases">
        <authorList>
            <person name="Jia N."/>
            <person name="Wang J."/>
            <person name="Shi W."/>
            <person name="Du L."/>
            <person name="Sun Y."/>
            <person name="Zhan W."/>
            <person name="Jiang J."/>
            <person name="Wang Q."/>
            <person name="Zhang B."/>
            <person name="Ji P."/>
            <person name="Sakyi L.B."/>
            <person name="Cui X."/>
            <person name="Yuan T."/>
            <person name="Jiang B."/>
            <person name="Yang W."/>
            <person name="Lam T.T.-Y."/>
            <person name="Chang Q."/>
            <person name="Ding S."/>
            <person name="Wang X."/>
            <person name="Zhu J."/>
            <person name="Ruan X."/>
            <person name="Zhao L."/>
            <person name="Wei J."/>
            <person name="Que T."/>
            <person name="Du C."/>
            <person name="Cheng J."/>
            <person name="Dai P."/>
            <person name="Han X."/>
            <person name="Huang E."/>
            <person name="Gao Y."/>
            <person name="Liu J."/>
            <person name="Shao H."/>
            <person name="Ye R."/>
            <person name="Li L."/>
            <person name="Wei W."/>
            <person name="Wang X."/>
            <person name="Wang C."/>
            <person name="Huo Q."/>
            <person name="Li W."/>
            <person name="Guo W."/>
            <person name="Chen H."/>
            <person name="Chen S."/>
            <person name="Zhou L."/>
            <person name="Zhou L."/>
            <person name="Ni X."/>
            <person name="Tian J."/>
            <person name="Zhou Y."/>
            <person name="Sheng Y."/>
            <person name="Liu T."/>
            <person name="Pan Y."/>
            <person name="Xia L."/>
            <person name="Li J."/>
            <person name="Zhao F."/>
            <person name="Cao W."/>
        </authorList>
    </citation>
    <scope>NUCLEOTIDE SEQUENCE</scope>
    <source>
        <strain evidence="5">Rmic-2018</strain>
        <tissue evidence="5">Larvae</tissue>
    </source>
</reference>
<dbReference type="PANTHER" id="PTHR31873:SF6">
    <property type="entry name" value="ASPARTATE DEHYDROGENASE DOMAIN-CONTAINING PROTEIN"/>
    <property type="match status" value="1"/>
</dbReference>
<dbReference type="SUPFAM" id="SSF55347">
    <property type="entry name" value="Glyceraldehyde-3-phosphate dehydrogenase-like, C-terminal domain"/>
    <property type="match status" value="1"/>
</dbReference>
<feature type="domain" description="Aspartate dehydrogenase" evidence="3">
    <location>
        <begin position="234"/>
        <end position="324"/>
    </location>
</feature>
<sequence>MHVSTHTGRSSSRKAPLFDLDVVLAVGVYRTRVSLSAHAEKTAGHARVIRAGHDDEAPPSQSTVGGDTMRRRVGIVGFGQLGQFLAAEVQRRPESLELAFVWSRGRVVQGLPPHLVLEDLALAATRHPDLVVEVAHPSLVRTHGEQLLRHCDLLVGSPTAFAEPDVEARLRAAASRHALFVPCGALWGLHDIRALADRGQLAELTVTMTKHPSALRLADAEMRVRCDRAALGTQAVTLYDGPVRGLCPMAPNNVNSMAAAAMAAHTLGFDGVRGRLVADPGLADFHSLELDVVGPSETDGRAFRVRTLRMNPSDRGAVTASATYGAFLGSMLAKTTMVKLAIQKRERHPRGPPLITLRHL</sequence>
<evidence type="ECO:0000259" key="4">
    <source>
        <dbReference type="Pfam" id="PF03447"/>
    </source>
</evidence>
<organism evidence="5 6">
    <name type="scientific">Rhipicephalus microplus</name>
    <name type="common">Cattle tick</name>
    <name type="synonym">Boophilus microplus</name>
    <dbReference type="NCBI Taxonomy" id="6941"/>
    <lineage>
        <taxon>Eukaryota</taxon>
        <taxon>Metazoa</taxon>
        <taxon>Ecdysozoa</taxon>
        <taxon>Arthropoda</taxon>
        <taxon>Chelicerata</taxon>
        <taxon>Arachnida</taxon>
        <taxon>Acari</taxon>
        <taxon>Parasitiformes</taxon>
        <taxon>Ixodida</taxon>
        <taxon>Ixodoidea</taxon>
        <taxon>Ixodidae</taxon>
        <taxon>Rhipicephalinae</taxon>
        <taxon>Rhipicephalus</taxon>
        <taxon>Boophilus</taxon>
    </lineage>
</organism>
<dbReference type="InterPro" id="IPR005106">
    <property type="entry name" value="Asp/hSer_DH_NAD-bd"/>
</dbReference>
<keyword evidence="6" id="KW-1185">Reference proteome</keyword>
<dbReference type="VEuPathDB" id="VectorBase:LOC119164015"/>
<gene>
    <name evidence="5" type="ORF">HPB51_006678</name>
</gene>
<dbReference type="GO" id="GO:0009435">
    <property type="term" value="P:NAD+ biosynthetic process"/>
    <property type="evidence" value="ECO:0007669"/>
    <property type="project" value="InterPro"/>
</dbReference>
<feature type="domain" description="Aspartate/homoserine dehydrogenase NAD-binding" evidence="4">
    <location>
        <begin position="77"/>
        <end position="177"/>
    </location>
</feature>
<dbReference type="SUPFAM" id="SSF51735">
    <property type="entry name" value="NAD(P)-binding Rossmann-fold domains"/>
    <property type="match status" value="1"/>
</dbReference>
<dbReference type="Gene3D" id="3.40.50.720">
    <property type="entry name" value="NAD(P)-binding Rossmann-like Domain"/>
    <property type="match status" value="1"/>
</dbReference>
<comment type="caution">
    <text evidence="5">The sequence shown here is derived from an EMBL/GenBank/DDBJ whole genome shotgun (WGS) entry which is preliminary data.</text>
</comment>
<name>A0A9J6E7E2_RHIMP</name>
<comment type="similarity">
    <text evidence="1">Belongs to the L-aspartate dehydrogenase family.</text>
</comment>